<evidence type="ECO:0008006" key="3">
    <source>
        <dbReference type="Google" id="ProtNLM"/>
    </source>
</evidence>
<protein>
    <recommendedName>
        <fullName evidence="3">Nucleotide exchange factor GrpE</fullName>
    </recommendedName>
</protein>
<dbReference type="AlphaFoldDB" id="A0A6J4QIX7"/>
<evidence type="ECO:0000256" key="1">
    <source>
        <dbReference type="SAM" id="MobiDB-lite"/>
    </source>
</evidence>
<feature type="compositionally biased region" description="Polar residues" evidence="1">
    <location>
        <begin position="8"/>
        <end position="17"/>
    </location>
</feature>
<dbReference type="EMBL" id="CADCUS010000594">
    <property type="protein sequence ID" value="CAA9445936.1"/>
    <property type="molecule type" value="Genomic_DNA"/>
</dbReference>
<name>A0A6J4QIX7_9PSEU</name>
<feature type="region of interest" description="Disordered" evidence="1">
    <location>
        <begin position="1"/>
        <end position="23"/>
    </location>
</feature>
<accession>A0A6J4QIX7</accession>
<reference evidence="2" key="1">
    <citation type="submission" date="2020-02" db="EMBL/GenBank/DDBJ databases">
        <authorList>
            <person name="Meier V. D."/>
        </authorList>
    </citation>
    <scope>NUCLEOTIDE SEQUENCE</scope>
    <source>
        <strain evidence="2">AVDCRST_MAG66</strain>
    </source>
</reference>
<gene>
    <name evidence="2" type="ORF">AVDCRST_MAG66-4605</name>
</gene>
<organism evidence="2">
    <name type="scientific">uncultured Pseudonocardia sp</name>
    <dbReference type="NCBI Taxonomy" id="211455"/>
    <lineage>
        <taxon>Bacteria</taxon>
        <taxon>Bacillati</taxon>
        <taxon>Actinomycetota</taxon>
        <taxon>Actinomycetes</taxon>
        <taxon>Pseudonocardiales</taxon>
        <taxon>Pseudonocardiaceae</taxon>
        <taxon>Pseudonocardia</taxon>
        <taxon>environmental samples</taxon>
    </lineage>
</organism>
<evidence type="ECO:0000313" key="2">
    <source>
        <dbReference type="EMBL" id="CAA9445936.1"/>
    </source>
</evidence>
<sequence length="197" mass="21338">MGHPNATEPDSSENPSPSGWDELSGRLTAVEAALREGDRRAVHRETVIDRLHEENRELRTGVHRQLLEPVVSDLVRLYDGLVRESGRFAADPEAAQAAALLASFADDVELALDRCGVEVVAAVVGEPFRAGGHAAVGTEACTESRLDGTVAVPVGAGLRDRATGRMRRLPKARFFRFEGGTTDDRRRDLDVDAATDR</sequence>
<proteinExistence type="predicted"/>